<name>F0X2H4_9STRA</name>
<reference evidence="1" key="1">
    <citation type="journal article" date="2011" name="PLoS Biol.">
        <title>Gene gain and loss during evolution of obligate parasitism in the white rust pathogen of Arabidopsis thaliana.</title>
        <authorList>
            <person name="Kemen E."/>
            <person name="Gardiner A."/>
            <person name="Schultz-Larsen T."/>
            <person name="Kemen A.C."/>
            <person name="Balmuth A.L."/>
            <person name="Robert-Seilaniantz A."/>
            <person name="Bailey K."/>
            <person name="Holub E."/>
            <person name="Studholme D.J."/>
            <person name="Maclean D."/>
            <person name="Jones J.D."/>
        </authorList>
    </citation>
    <scope>NUCLEOTIDE SEQUENCE</scope>
</reference>
<dbReference type="HOGENOM" id="CLU_202136_0_0_1"/>
<sequence length="72" mass="8118">MPTHAAIRKSSGILGKCQPPSAQQDGFSVWYSELLECEPLAIFSIYTVIYVCHISYHTRIIPFHLLLLNGIK</sequence>
<protein>
    <submittedName>
        <fullName evidence="1">AlNc14C1071G12755 protein</fullName>
    </submittedName>
</protein>
<accession>F0X2H4</accession>
<dbReference type="EMBL" id="FR824862">
    <property type="protein sequence ID" value="CCA28073.1"/>
    <property type="molecule type" value="Genomic_DNA"/>
</dbReference>
<proteinExistence type="predicted"/>
<evidence type="ECO:0000313" key="1">
    <source>
        <dbReference type="EMBL" id="CCA28073.1"/>
    </source>
</evidence>
<organism evidence="1">
    <name type="scientific">Albugo laibachii Nc14</name>
    <dbReference type="NCBI Taxonomy" id="890382"/>
    <lineage>
        <taxon>Eukaryota</taxon>
        <taxon>Sar</taxon>
        <taxon>Stramenopiles</taxon>
        <taxon>Oomycota</taxon>
        <taxon>Peronosporomycetes</taxon>
        <taxon>Albuginales</taxon>
        <taxon>Albuginaceae</taxon>
        <taxon>Albugo</taxon>
    </lineage>
</organism>
<reference evidence="1" key="2">
    <citation type="submission" date="2011-02" db="EMBL/GenBank/DDBJ databases">
        <authorList>
            <person name="MacLean D."/>
        </authorList>
    </citation>
    <scope>NUCLEOTIDE SEQUENCE</scope>
</reference>
<gene>
    <name evidence="1" type="primary">AlNc14C1071G12755</name>
    <name evidence="1" type="ORF">ALNC14_142170</name>
</gene>
<dbReference type="AlphaFoldDB" id="F0X2H4"/>